<reference evidence="2" key="1">
    <citation type="journal article" date="2023" name="IMA Fungus">
        <title>Comparative genomic study of the Penicillium genus elucidates a diverse pangenome and 15 lateral gene transfer events.</title>
        <authorList>
            <person name="Petersen C."/>
            <person name="Sorensen T."/>
            <person name="Nielsen M.R."/>
            <person name="Sondergaard T.E."/>
            <person name="Sorensen J.L."/>
            <person name="Fitzpatrick D.A."/>
            <person name="Frisvad J.C."/>
            <person name="Nielsen K.L."/>
        </authorList>
    </citation>
    <scope>NUCLEOTIDE SEQUENCE</scope>
    <source>
        <strain evidence="2">IBT 12815</strain>
    </source>
</reference>
<gene>
    <name evidence="2" type="ORF">N7537_011397</name>
</gene>
<dbReference type="Proteomes" id="UP001213799">
    <property type="component" value="Unassembled WGS sequence"/>
</dbReference>
<evidence type="ECO:0000256" key="1">
    <source>
        <dbReference type="SAM" id="MobiDB-lite"/>
    </source>
</evidence>
<feature type="compositionally biased region" description="Acidic residues" evidence="1">
    <location>
        <begin position="31"/>
        <end position="42"/>
    </location>
</feature>
<feature type="region of interest" description="Disordered" evidence="1">
    <location>
        <begin position="27"/>
        <end position="96"/>
    </location>
</feature>
<dbReference type="EMBL" id="JAQJAE010000006">
    <property type="protein sequence ID" value="KAJ5588719.1"/>
    <property type="molecule type" value="Genomic_DNA"/>
</dbReference>
<name>A0AAD6GUP2_9EURO</name>
<sequence length="156" mass="18026">MDTEFPYRSPAALGIIRELSEEEKSINIQFTDDEDEPSCSETESDKEFVVPDDIQLTKPEDDSDYEPPDCDTEQSTHTSDESEVSDAVKPGNISLISTKDDTLNPEILDERKIHRQRRSITQYQITLWVDREHIGFLFDWMRAFQEADNESIHLAD</sequence>
<dbReference type="RefSeq" id="XP_056747738.1">
    <property type="nucleotide sequence ID" value="XM_056902451.1"/>
</dbReference>
<reference evidence="2" key="2">
    <citation type="submission" date="2023-01" db="EMBL/GenBank/DDBJ databases">
        <authorList>
            <person name="Petersen C."/>
        </authorList>
    </citation>
    <scope>NUCLEOTIDE SEQUENCE</scope>
    <source>
        <strain evidence="2">IBT 12815</strain>
    </source>
</reference>
<comment type="caution">
    <text evidence="2">The sequence shown here is derived from an EMBL/GenBank/DDBJ whole genome shotgun (WGS) entry which is preliminary data.</text>
</comment>
<accession>A0AAD6GUP2</accession>
<proteinExistence type="predicted"/>
<keyword evidence="3" id="KW-1185">Reference proteome</keyword>
<evidence type="ECO:0000313" key="2">
    <source>
        <dbReference type="EMBL" id="KAJ5588719.1"/>
    </source>
</evidence>
<evidence type="ECO:0000313" key="3">
    <source>
        <dbReference type="Proteomes" id="UP001213799"/>
    </source>
</evidence>
<dbReference type="GeneID" id="81592693"/>
<dbReference type="AlphaFoldDB" id="A0AAD6GUP2"/>
<organism evidence="2 3">
    <name type="scientific">Penicillium hordei</name>
    <dbReference type="NCBI Taxonomy" id="40994"/>
    <lineage>
        <taxon>Eukaryota</taxon>
        <taxon>Fungi</taxon>
        <taxon>Dikarya</taxon>
        <taxon>Ascomycota</taxon>
        <taxon>Pezizomycotina</taxon>
        <taxon>Eurotiomycetes</taxon>
        <taxon>Eurotiomycetidae</taxon>
        <taxon>Eurotiales</taxon>
        <taxon>Aspergillaceae</taxon>
        <taxon>Penicillium</taxon>
    </lineage>
</organism>
<protein>
    <submittedName>
        <fullName evidence="2">Uncharacterized protein</fullName>
    </submittedName>
</protein>
<feature type="compositionally biased region" description="Acidic residues" evidence="1">
    <location>
        <begin position="61"/>
        <end position="72"/>
    </location>
</feature>